<feature type="domain" description="PpiC" evidence="3">
    <location>
        <begin position="197"/>
        <end position="287"/>
    </location>
</feature>
<accession>A0A7V5LYT7</accession>
<dbReference type="PROSITE" id="PS50198">
    <property type="entry name" value="PPIC_PPIASE_2"/>
    <property type="match status" value="1"/>
</dbReference>
<gene>
    <name evidence="4" type="ORF">ENL39_00080</name>
</gene>
<comment type="caution">
    <text evidence="4">The sequence shown here is derived from an EMBL/GenBank/DDBJ whole genome shotgun (WGS) entry which is preliminary data.</text>
</comment>
<proteinExistence type="predicted"/>
<dbReference type="InterPro" id="IPR000297">
    <property type="entry name" value="PPIase_PpiC"/>
</dbReference>
<evidence type="ECO:0000256" key="1">
    <source>
        <dbReference type="ARBA" id="ARBA00022729"/>
    </source>
</evidence>
<dbReference type="EMBL" id="DRTT01000003">
    <property type="protein sequence ID" value="HHF97875.1"/>
    <property type="molecule type" value="Genomic_DNA"/>
</dbReference>
<sequence length="341" mass="40540">MRKIEKLFLIFVLTGLLLKTPVWGLSSGEIIDEVIFSVNGKIFTRKDFEENVRIFKEFYLDKKSLSEENIKEVVLKKTIDEILLEEQAEREDIKVLPEELERALKALRGKLTEEMFLNRLKEKGITYDGLKRKIEREILAEKMMKWKAERIKEEIEIKEDEIKDFFALLKQYIYGEKVENEDIINFYEIYSRQIDQEEKVWLLQIVVEGKQRAEKVLQNIEEGKENFSEAAKRFSIGPAAEKGGDLGWLSLTQIQKPLRSIVGKMREGEVTSPIKINEKYYRILQVKAHKSLSFEKWEDKIKIYLLNRKTIQELDRWLKKLEQESFIQIIEKDLKEKWKSL</sequence>
<dbReference type="SUPFAM" id="SSF109998">
    <property type="entry name" value="Triger factor/SurA peptide-binding domain-like"/>
    <property type="match status" value="1"/>
</dbReference>
<protein>
    <recommendedName>
        <fullName evidence="3">PpiC domain-containing protein</fullName>
    </recommendedName>
</protein>
<dbReference type="AlphaFoldDB" id="A0A7V5LYT7"/>
<dbReference type="Gene3D" id="3.10.50.40">
    <property type="match status" value="1"/>
</dbReference>
<reference evidence="4" key="1">
    <citation type="journal article" date="2020" name="mSystems">
        <title>Genome- and Community-Level Interaction Insights into Carbon Utilization and Element Cycling Functions of Hydrothermarchaeota in Hydrothermal Sediment.</title>
        <authorList>
            <person name="Zhou Z."/>
            <person name="Liu Y."/>
            <person name="Xu W."/>
            <person name="Pan J."/>
            <person name="Luo Z.H."/>
            <person name="Li M."/>
        </authorList>
    </citation>
    <scope>NUCLEOTIDE SEQUENCE [LARGE SCALE GENOMIC DNA]</scope>
    <source>
        <strain evidence="4">HyVt-92</strain>
    </source>
</reference>
<dbReference type="InterPro" id="IPR027304">
    <property type="entry name" value="Trigger_fact/SurA_dom_sf"/>
</dbReference>
<dbReference type="InterPro" id="IPR050280">
    <property type="entry name" value="OMP_Chaperone_SurA"/>
</dbReference>
<dbReference type="GO" id="GO:0003755">
    <property type="term" value="F:peptidyl-prolyl cis-trans isomerase activity"/>
    <property type="evidence" value="ECO:0007669"/>
    <property type="project" value="UniProtKB-KW"/>
</dbReference>
<evidence type="ECO:0000313" key="4">
    <source>
        <dbReference type="EMBL" id="HHF97875.1"/>
    </source>
</evidence>
<dbReference type="Pfam" id="PF00639">
    <property type="entry name" value="Rotamase"/>
    <property type="match status" value="1"/>
</dbReference>
<dbReference type="PANTHER" id="PTHR47637:SF1">
    <property type="entry name" value="CHAPERONE SURA"/>
    <property type="match status" value="1"/>
</dbReference>
<keyword evidence="2" id="KW-0413">Isomerase</keyword>
<dbReference type="PANTHER" id="PTHR47637">
    <property type="entry name" value="CHAPERONE SURA"/>
    <property type="match status" value="1"/>
</dbReference>
<dbReference type="Pfam" id="PF13624">
    <property type="entry name" value="SurA_N_3"/>
    <property type="match status" value="1"/>
</dbReference>
<organism evidence="4">
    <name type="scientific">Aerophobetes bacterium</name>
    <dbReference type="NCBI Taxonomy" id="2030807"/>
    <lineage>
        <taxon>Bacteria</taxon>
        <taxon>Candidatus Aerophobota</taxon>
    </lineage>
</organism>
<dbReference type="Gene3D" id="1.10.4030.10">
    <property type="entry name" value="Porin chaperone SurA, peptide-binding domain"/>
    <property type="match status" value="1"/>
</dbReference>
<dbReference type="SUPFAM" id="SSF54534">
    <property type="entry name" value="FKBP-like"/>
    <property type="match status" value="1"/>
</dbReference>
<keyword evidence="2" id="KW-0697">Rotamase</keyword>
<dbReference type="Proteomes" id="UP000886070">
    <property type="component" value="Unassembled WGS sequence"/>
</dbReference>
<evidence type="ECO:0000256" key="2">
    <source>
        <dbReference type="PROSITE-ProRule" id="PRU00278"/>
    </source>
</evidence>
<keyword evidence="1" id="KW-0732">Signal</keyword>
<evidence type="ECO:0000259" key="3">
    <source>
        <dbReference type="PROSITE" id="PS50198"/>
    </source>
</evidence>
<name>A0A7V5LYT7_UNCAE</name>
<dbReference type="InterPro" id="IPR046357">
    <property type="entry name" value="PPIase_dom_sf"/>
</dbReference>